<reference evidence="1 2" key="1">
    <citation type="submission" date="2019-04" db="EMBL/GenBank/DDBJ databases">
        <authorList>
            <person name="Feng G."/>
            <person name="Zhang J."/>
            <person name="Zhu H."/>
        </authorList>
    </citation>
    <scope>NUCLEOTIDE SEQUENCE [LARGE SCALE GENOMIC DNA]</scope>
    <source>
        <strain evidence="1 2">JCM 19491</strain>
    </source>
</reference>
<organism evidence="1 2">
    <name type="scientific">Hymenobacter wooponensis</name>
    <dbReference type="NCBI Taxonomy" id="1525360"/>
    <lineage>
        <taxon>Bacteria</taxon>
        <taxon>Pseudomonadati</taxon>
        <taxon>Bacteroidota</taxon>
        <taxon>Cytophagia</taxon>
        <taxon>Cytophagales</taxon>
        <taxon>Hymenobacteraceae</taxon>
        <taxon>Hymenobacter</taxon>
    </lineage>
</organism>
<dbReference type="AlphaFoldDB" id="A0A4Z0MT50"/>
<dbReference type="Proteomes" id="UP000298284">
    <property type="component" value="Unassembled WGS sequence"/>
</dbReference>
<name>A0A4Z0MT50_9BACT</name>
<comment type="caution">
    <text evidence="1">The sequence shown here is derived from an EMBL/GenBank/DDBJ whole genome shotgun (WGS) entry which is preliminary data.</text>
</comment>
<keyword evidence="1" id="KW-0560">Oxidoreductase</keyword>
<proteinExistence type="predicted"/>
<dbReference type="InterPro" id="IPR045384">
    <property type="entry name" value="DUF6527"/>
</dbReference>
<dbReference type="GO" id="GO:0004497">
    <property type="term" value="F:monooxygenase activity"/>
    <property type="evidence" value="ECO:0007669"/>
    <property type="project" value="UniProtKB-KW"/>
</dbReference>
<keyword evidence="2" id="KW-1185">Reference proteome</keyword>
<gene>
    <name evidence="1" type="ORF">EU557_03515</name>
</gene>
<dbReference type="OrthoDB" id="5196042at2"/>
<keyword evidence="1" id="KW-0503">Monooxygenase</keyword>
<evidence type="ECO:0000313" key="2">
    <source>
        <dbReference type="Proteomes" id="UP000298284"/>
    </source>
</evidence>
<sequence length="124" mass="13751">MSNSVLKPIENDPGVYRFNCPGCNHDHYVNTVTANGNGAKWSYNGNPERPTFSPSLLIRSGHFIPGYSGRCWCDYNREHPDDPAPASVCCYICHSFVRDGQIQFLSDCTHALAGQTVPLQPYDA</sequence>
<accession>A0A4Z0MT50</accession>
<dbReference type="EMBL" id="SRKZ01000001">
    <property type="protein sequence ID" value="TGD82861.1"/>
    <property type="molecule type" value="Genomic_DNA"/>
</dbReference>
<dbReference type="Pfam" id="PF20137">
    <property type="entry name" value="BubE"/>
    <property type="match status" value="1"/>
</dbReference>
<evidence type="ECO:0000313" key="1">
    <source>
        <dbReference type="EMBL" id="TGD82861.1"/>
    </source>
</evidence>
<protein>
    <submittedName>
        <fullName evidence="1">Ammonia monooxygenase</fullName>
    </submittedName>
</protein>
<dbReference type="RefSeq" id="WP_135529016.1">
    <property type="nucleotide sequence ID" value="NZ_SRKZ01000001.1"/>
</dbReference>